<keyword evidence="2" id="KW-1185">Reference proteome</keyword>
<protein>
    <recommendedName>
        <fullName evidence="3">Protein kinase domain-containing protein</fullName>
    </recommendedName>
</protein>
<name>A0A9W9LV49_9EURO</name>
<evidence type="ECO:0008006" key="3">
    <source>
        <dbReference type="Google" id="ProtNLM"/>
    </source>
</evidence>
<comment type="caution">
    <text evidence="1">The sequence shown here is derived from an EMBL/GenBank/DDBJ whole genome shotgun (WGS) entry which is preliminary data.</text>
</comment>
<organism evidence="1 2">
    <name type="scientific">Penicillium capsulatum</name>
    <dbReference type="NCBI Taxonomy" id="69766"/>
    <lineage>
        <taxon>Eukaryota</taxon>
        <taxon>Fungi</taxon>
        <taxon>Dikarya</taxon>
        <taxon>Ascomycota</taxon>
        <taxon>Pezizomycotina</taxon>
        <taxon>Eurotiomycetes</taxon>
        <taxon>Eurotiomycetidae</taxon>
        <taxon>Eurotiales</taxon>
        <taxon>Aspergillaceae</taxon>
        <taxon>Penicillium</taxon>
    </lineage>
</organism>
<evidence type="ECO:0000313" key="1">
    <source>
        <dbReference type="EMBL" id="KAJ5179141.1"/>
    </source>
</evidence>
<dbReference type="AlphaFoldDB" id="A0A9W9LV49"/>
<sequence>MNTSGFYKHSIRHLHITANSLLLGDEAAAFYVVHCSRNILGLKENPPRAIFEANVHGIPCVAKCWCPDLAQCSSNECMVYDKLTSIQSAHANVFAKLIGWGRIVCSSLFPAGDALLLEKRPGLVLETVWRDLTSVERAHVQSECMKAIGLLRSISIRLADAGKRNVLFDRDTGTVTLVDFEHIGFCEFPEDITSLEPEMSAIFGDEDGWVWWVRA</sequence>
<reference evidence="1" key="1">
    <citation type="submission" date="2022-11" db="EMBL/GenBank/DDBJ databases">
        <authorList>
            <person name="Petersen C."/>
        </authorList>
    </citation>
    <scope>NUCLEOTIDE SEQUENCE</scope>
    <source>
        <strain evidence="1">IBT 21917</strain>
    </source>
</reference>
<reference evidence="1" key="2">
    <citation type="journal article" date="2023" name="IMA Fungus">
        <title>Comparative genomic study of the Penicillium genus elucidates a diverse pangenome and 15 lateral gene transfer events.</title>
        <authorList>
            <person name="Petersen C."/>
            <person name="Sorensen T."/>
            <person name="Nielsen M.R."/>
            <person name="Sondergaard T.E."/>
            <person name="Sorensen J.L."/>
            <person name="Fitzpatrick D.A."/>
            <person name="Frisvad J.C."/>
            <person name="Nielsen K.L."/>
        </authorList>
    </citation>
    <scope>NUCLEOTIDE SEQUENCE</scope>
    <source>
        <strain evidence="1">IBT 21917</strain>
    </source>
</reference>
<proteinExistence type="predicted"/>
<dbReference type="OrthoDB" id="2156052at2759"/>
<dbReference type="Proteomes" id="UP001146351">
    <property type="component" value="Unassembled WGS sequence"/>
</dbReference>
<evidence type="ECO:0000313" key="2">
    <source>
        <dbReference type="Proteomes" id="UP001146351"/>
    </source>
</evidence>
<dbReference type="EMBL" id="JAPQKO010000002">
    <property type="protein sequence ID" value="KAJ5179141.1"/>
    <property type="molecule type" value="Genomic_DNA"/>
</dbReference>
<gene>
    <name evidence="1" type="ORF">N7492_002351</name>
</gene>
<accession>A0A9W9LV49</accession>